<feature type="transmembrane region" description="Helical" evidence="1">
    <location>
        <begin position="30"/>
        <end position="49"/>
    </location>
</feature>
<gene>
    <name evidence="2" type="ORF">LTR16_012820</name>
</gene>
<comment type="caution">
    <text evidence="2">The sequence shown here is derived from an EMBL/GenBank/DDBJ whole genome shotgun (WGS) entry which is preliminary data.</text>
</comment>
<keyword evidence="1" id="KW-0472">Membrane</keyword>
<name>A0ABR0L7K1_9PEZI</name>
<evidence type="ECO:0000256" key="1">
    <source>
        <dbReference type="SAM" id="Phobius"/>
    </source>
</evidence>
<evidence type="ECO:0000313" key="2">
    <source>
        <dbReference type="EMBL" id="KAK5144727.1"/>
    </source>
</evidence>
<keyword evidence="1" id="KW-1133">Transmembrane helix</keyword>
<proteinExistence type="predicted"/>
<protein>
    <recommendedName>
        <fullName evidence="4">Major facilitator superfamily (MFS) profile domain-containing protein</fullName>
    </recommendedName>
</protein>
<feature type="non-terminal residue" evidence="2">
    <location>
        <position position="81"/>
    </location>
</feature>
<organism evidence="2 3">
    <name type="scientific">Cryomyces antarcticus</name>
    <dbReference type="NCBI Taxonomy" id="329879"/>
    <lineage>
        <taxon>Eukaryota</taxon>
        <taxon>Fungi</taxon>
        <taxon>Dikarya</taxon>
        <taxon>Ascomycota</taxon>
        <taxon>Pezizomycotina</taxon>
        <taxon>Dothideomycetes</taxon>
        <taxon>Dothideomycetes incertae sedis</taxon>
        <taxon>Cryomyces</taxon>
    </lineage>
</organism>
<dbReference type="Proteomes" id="UP001357485">
    <property type="component" value="Unassembled WGS sequence"/>
</dbReference>
<reference evidence="2 3" key="1">
    <citation type="submission" date="2023-08" db="EMBL/GenBank/DDBJ databases">
        <title>Black Yeasts Isolated from many extreme environments.</title>
        <authorList>
            <person name="Coleine C."/>
            <person name="Stajich J.E."/>
            <person name="Selbmann L."/>
        </authorList>
    </citation>
    <scope>NUCLEOTIDE SEQUENCE [LARGE SCALE GENOMIC DNA]</scope>
    <source>
        <strain evidence="2 3">CCFEE 536</strain>
    </source>
</reference>
<sequence>MAIGMVGLYVGSIILLVAGLIALDQITWKFFLVLIIPTALHWLNVFFLFPETKQRSLEDINAAFGEKVAVHYYHATEEEEA</sequence>
<feature type="transmembrane region" description="Helical" evidence="1">
    <location>
        <begin position="6"/>
        <end position="23"/>
    </location>
</feature>
<keyword evidence="3" id="KW-1185">Reference proteome</keyword>
<dbReference type="EMBL" id="JAVRRA010022271">
    <property type="protein sequence ID" value="KAK5144727.1"/>
    <property type="molecule type" value="Genomic_DNA"/>
</dbReference>
<evidence type="ECO:0000313" key="3">
    <source>
        <dbReference type="Proteomes" id="UP001357485"/>
    </source>
</evidence>
<dbReference type="Gene3D" id="1.20.1250.20">
    <property type="entry name" value="MFS general substrate transporter like domains"/>
    <property type="match status" value="1"/>
</dbReference>
<evidence type="ECO:0008006" key="4">
    <source>
        <dbReference type="Google" id="ProtNLM"/>
    </source>
</evidence>
<dbReference type="InterPro" id="IPR036259">
    <property type="entry name" value="MFS_trans_sf"/>
</dbReference>
<accession>A0ABR0L7K1</accession>
<dbReference type="SUPFAM" id="SSF103473">
    <property type="entry name" value="MFS general substrate transporter"/>
    <property type="match status" value="1"/>
</dbReference>
<keyword evidence="1" id="KW-0812">Transmembrane</keyword>